<dbReference type="PANTHER" id="PTHR30535:SF34">
    <property type="entry name" value="MOLYBDATE-BINDING PROTEIN MOLA"/>
    <property type="match status" value="1"/>
</dbReference>
<dbReference type="Gene3D" id="3.40.50.1980">
    <property type="entry name" value="Nitrogenase molybdenum iron protein domain"/>
    <property type="match status" value="2"/>
</dbReference>
<gene>
    <name evidence="3" type="ORF">B6F84_03680</name>
</gene>
<dbReference type="AlphaFoldDB" id="A0A1W6JY74"/>
<dbReference type="InterPro" id="IPR050902">
    <property type="entry name" value="ABC_Transporter_SBP"/>
</dbReference>
<proteinExistence type="predicted"/>
<dbReference type="EMBL" id="CP020477">
    <property type="protein sequence ID" value="ARM75218.1"/>
    <property type="molecule type" value="Genomic_DNA"/>
</dbReference>
<dbReference type="Proteomes" id="UP000193404">
    <property type="component" value="Chromosome"/>
</dbReference>
<protein>
    <submittedName>
        <fullName evidence="3">ABC transporter substrate-binding protein</fullName>
    </submittedName>
</protein>
<evidence type="ECO:0000256" key="1">
    <source>
        <dbReference type="SAM" id="Phobius"/>
    </source>
</evidence>
<dbReference type="KEGG" id="aman:B6F84_03680"/>
<dbReference type="STRING" id="282676.B6F84_03680"/>
<reference evidence="3 4" key="1">
    <citation type="submission" date="2017-03" db="EMBL/GenBank/DDBJ databases">
        <title>Sulfur activation and transportation mechanism of thermophilic Archaea Acidianus manzaensis YN-25.</title>
        <authorList>
            <person name="Ma Y."/>
            <person name="Yang Y."/>
            <person name="Xia J."/>
        </authorList>
    </citation>
    <scope>NUCLEOTIDE SEQUENCE [LARGE SCALE GENOMIC DNA]</scope>
    <source>
        <strain evidence="3 4">YN-25</strain>
    </source>
</reference>
<dbReference type="PROSITE" id="PS50983">
    <property type="entry name" value="FE_B12_PBP"/>
    <property type="match status" value="1"/>
</dbReference>
<dbReference type="SUPFAM" id="SSF53807">
    <property type="entry name" value="Helical backbone' metal receptor"/>
    <property type="match status" value="1"/>
</dbReference>
<organism evidence="3 4">
    <name type="scientific">Acidianus manzaensis</name>
    <dbReference type="NCBI Taxonomy" id="282676"/>
    <lineage>
        <taxon>Archaea</taxon>
        <taxon>Thermoproteota</taxon>
        <taxon>Thermoprotei</taxon>
        <taxon>Sulfolobales</taxon>
        <taxon>Sulfolobaceae</taxon>
        <taxon>Acidianus</taxon>
    </lineage>
</organism>
<dbReference type="OrthoDB" id="24039at2157"/>
<accession>A0A1W6JY74</accession>
<evidence type="ECO:0000313" key="4">
    <source>
        <dbReference type="Proteomes" id="UP000193404"/>
    </source>
</evidence>
<keyword evidence="1" id="KW-1133">Transmembrane helix</keyword>
<dbReference type="InterPro" id="IPR002491">
    <property type="entry name" value="ABC_transptr_periplasmic_BD"/>
</dbReference>
<dbReference type="Pfam" id="PF01497">
    <property type="entry name" value="Peripla_BP_2"/>
    <property type="match status" value="1"/>
</dbReference>
<feature type="transmembrane region" description="Helical" evidence="1">
    <location>
        <begin position="12"/>
        <end position="32"/>
    </location>
</feature>
<keyword evidence="1" id="KW-0472">Membrane</keyword>
<dbReference type="PANTHER" id="PTHR30535">
    <property type="entry name" value="VITAMIN B12-BINDING PROTEIN"/>
    <property type="match status" value="1"/>
</dbReference>
<keyword evidence="1" id="KW-0812">Transmembrane</keyword>
<sequence length="331" mass="36706">MDKLSINKIKMILQVIAIAIVILVALAGLIIYEGIIKPKVTTEISPTYRIVSLTPSDTQILLSLGLGKNIVGIDIYSYNLTKIINLTSQVPSNVTIFNQIYPVNISGLVALNPTVIIGEEGIIGECQTNMQKAGLKVLLTNDDYASNFYEIEQSVMQVGKYFNQTSQAQDVINWMNEKLQNFSTTGNITVDYIDWICPNYEFYSAGGNVFINSLIQLGGGINGLGEYSNYGPFTADALISSNPQVLVVNVIYNLTYTEYLVNHFPGIQNTSAYKNDRIYYLSSSSSYLTNEPGPLAVYAVLLFRDIINGTAPHVITWNWIENDIHPELPVY</sequence>
<keyword evidence="4" id="KW-1185">Reference proteome</keyword>
<name>A0A1W6JY74_9CREN</name>
<evidence type="ECO:0000313" key="3">
    <source>
        <dbReference type="EMBL" id="ARM75218.1"/>
    </source>
</evidence>
<feature type="domain" description="Fe/B12 periplasmic-binding" evidence="2">
    <location>
        <begin position="49"/>
        <end position="314"/>
    </location>
</feature>
<evidence type="ECO:0000259" key="2">
    <source>
        <dbReference type="PROSITE" id="PS50983"/>
    </source>
</evidence>